<dbReference type="Proteomes" id="UP000326169">
    <property type="component" value="Unassembled WGS sequence"/>
</dbReference>
<evidence type="ECO:0000313" key="1">
    <source>
        <dbReference type="EMBL" id="GCE95886.1"/>
    </source>
</evidence>
<sequence>MQAALRVQAISSEIANQIYLEPQLSIQKLLQGETSNCYRVSYWQYQRVQKYQTVKKLWARWDFDGAREVLTGCLETLETLEKSGIAEISGSRYRLSVAVSALEMSIAYLNLDSYEAANRADAGLRVLKVPPESYQGFPFDSDCNPFRLCVNYESVLNLYTQCCLFWKLGRIADFLGSMSAFYEEILYQSIKNLDTICYFDKTKNENDWFLKLDDIRETQLGETFLKIEKKTNTNFPPNL</sequence>
<accession>A0A5M3TD95</accession>
<dbReference type="EMBL" id="BIMW01000152">
    <property type="protein sequence ID" value="GCE95886.1"/>
    <property type="molecule type" value="Genomic_DNA"/>
</dbReference>
<keyword evidence="2" id="KW-1185">Reference proteome</keyword>
<organism evidence="1 2">
    <name type="scientific">Limnospira platensis NIES-46</name>
    <dbReference type="NCBI Taxonomy" id="1236695"/>
    <lineage>
        <taxon>Bacteria</taxon>
        <taxon>Bacillati</taxon>
        <taxon>Cyanobacteriota</taxon>
        <taxon>Cyanophyceae</taxon>
        <taxon>Oscillatoriophycideae</taxon>
        <taxon>Oscillatoriales</taxon>
        <taxon>Sirenicapillariaceae</taxon>
        <taxon>Limnospira</taxon>
    </lineage>
</organism>
<proteinExistence type="predicted"/>
<comment type="caution">
    <text evidence="1">The sequence shown here is derived from an EMBL/GenBank/DDBJ whole genome shotgun (WGS) entry which is preliminary data.</text>
</comment>
<reference evidence="1 2" key="1">
    <citation type="journal article" date="2019" name="J Genomics">
        <title>The Draft Genome of a Hydrogen-producing Cyanobacterium, Arthrospira platensis NIES-46.</title>
        <authorList>
            <person name="Suzuki S."/>
            <person name="Yamaguchi H."/>
            <person name="Kawachi M."/>
        </authorList>
    </citation>
    <scope>NUCLEOTIDE SEQUENCE [LARGE SCALE GENOMIC DNA]</scope>
    <source>
        <strain evidence="1 2">NIES-46</strain>
    </source>
</reference>
<evidence type="ECO:0000313" key="2">
    <source>
        <dbReference type="Proteomes" id="UP000326169"/>
    </source>
</evidence>
<protein>
    <recommendedName>
        <fullName evidence="3">TPR repeat-containing protein</fullName>
    </recommendedName>
</protein>
<name>A0A5M3TD95_LIMPL</name>
<evidence type="ECO:0008006" key="3">
    <source>
        <dbReference type="Google" id="ProtNLM"/>
    </source>
</evidence>
<gene>
    <name evidence="1" type="ORF">NIES46_39520</name>
</gene>